<dbReference type="EMBL" id="AP022595">
    <property type="protein sequence ID" value="BBY59162.1"/>
    <property type="molecule type" value="Genomic_DNA"/>
</dbReference>
<evidence type="ECO:0000313" key="2">
    <source>
        <dbReference type="Proteomes" id="UP000466445"/>
    </source>
</evidence>
<reference evidence="1 2" key="1">
    <citation type="journal article" date="2019" name="Emerg. Microbes Infect.">
        <title>Comprehensive subspecies identification of 175 nontuberculous mycobacteria species based on 7547 genomic profiles.</title>
        <authorList>
            <person name="Matsumoto Y."/>
            <person name="Kinjo T."/>
            <person name="Motooka D."/>
            <person name="Nabeya D."/>
            <person name="Jung N."/>
            <person name="Uechi K."/>
            <person name="Horii T."/>
            <person name="Iida T."/>
            <person name="Fujita J."/>
            <person name="Nakamura S."/>
        </authorList>
    </citation>
    <scope>NUCLEOTIDE SEQUENCE [LARGE SCALE GENOMIC DNA]</scope>
    <source>
        <strain evidence="1 2">JCM 30395</strain>
    </source>
</reference>
<sequence>MHVPHNFLPDSAVFDDDDGVLPECWLIAQWPTTAAEPTDYWLSTLRLTAPKANGQD</sequence>
<dbReference type="KEGG" id="msar:MSAR_22980"/>
<dbReference type="AlphaFoldDB" id="A0A7I7SQA1"/>
<name>A0A7I7SQA1_9MYCO</name>
<dbReference type="RefSeq" id="WP_163697053.1">
    <property type="nucleotide sequence ID" value="NZ_AP022595.1"/>
</dbReference>
<accession>A0A7I7SQA1</accession>
<evidence type="ECO:0000313" key="1">
    <source>
        <dbReference type="EMBL" id="BBY59162.1"/>
    </source>
</evidence>
<proteinExistence type="predicted"/>
<protein>
    <submittedName>
        <fullName evidence="1">Uncharacterized protein</fullName>
    </submittedName>
</protein>
<gene>
    <name evidence="1" type="ORF">MSAR_22980</name>
</gene>
<dbReference type="Proteomes" id="UP000466445">
    <property type="component" value="Chromosome"/>
</dbReference>
<keyword evidence="2" id="KW-1185">Reference proteome</keyword>
<organism evidence="1 2">
    <name type="scientific">Mycolicibacterium sarraceniae</name>
    <dbReference type="NCBI Taxonomy" id="1534348"/>
    <lineage>
        <taxon>Bacteria</taxon>
        <taxon>Bacillati</taxon>
        <taxon>Actinomycetota</taxon>
        <taxon>Actinomycetes</taxon>
        <taxon>Mycobacteriales</taxon>
        <taxon>Mycobacteriaceae</taxon>
        <taxon>Mycolicibacterium</taxon>
    </lineage>
</organism>